<name>A0AAE0EQR6_9CHLO</name>
<dbReference type="SUPFAM" id="SSF48371">
    <property type="entry name" value="ARM repeat"/>
    <property type="match status" value="1"/>
</dbReference>
<dbReference type="AlphaFoldDB" id="A0AAE0EQR6"/>
<accession>A0AAE0EQR6</accession>
<organism evidence="2 3">
    <name type="scientific">Cymbomonas tetramitiformis</name>
    <dbReference type="NCBI Taxonomy" id="36881"/>
    <lineage>
        <taxon>Eukaryota</taxon>
        <taxon>Viridiplantae</taxon>
        <taxon>Chlorophyta</taxon>
        <taxon>Pyramimonadophyceae</taxon>
        <taxon>Pyramimonadales</taxon>
        <taxon>Pyramimonadaceae</taxon>
        <taxon>Cymbomonas</taxon>
    </lineage>
</organism>
<protein>
    <submittedName>
        <fullName evidence="2">HEAT repeat-containing protein 2</fullName>
    </submittedName>
</protein>
<comment type="caution">
    <text evidence="2">The sequence shown here is derived from an EMBL/GenBank/DDBJ whole genome shotgun (WGS) entry which is preliminary data.</text>
</comment>
<evidence type="ECO:0000259" key="1">
    <source>
        <dbReference type="Pfam" id="PF24573"/>
    </source>
</evidence>
<gene>
    <name evidence="2" type="ORF">CYMTET_53281</name>
</gene>
<dbReference type="Gene3D" id="1.25.10.10">
    <property type="entry name" value="Leucine-rich Repeat Variant"/>
    <property type="match status" value="1"/>
</dbReference>
<dbReference type="InterPro" id="IPR016024">
    <property type="entry name" value="ARM-type_fold"/>
</dbReference>
<evidence type="ECO:0000313" key="3">
    <source>
        <dbReference type="Proteomes" id="UP001190700"/>
    </source>
</evidence>
<dbReference type="InterPro" id="IPR052623">
    <property type="entry name" value="DAAF5"/>
</dbReference>
<dbReference type="Pfam" id="PF24573">
    <property type="entry name" value="HEAT_DAAF5"/>
    <property type="match status" value="1"/>
</dbReference>
<dbReference type="EMBL" id="LGRX02034959">
    <property type="protein sequence ID" value="KAK3236587.1"/>
    <property type="molecule type" value="Genomic_DNA"/>
</dbReference>
<evidence type="ECO:0000313" key="2">
    <source>
        <dbReference type="EMBL" id="KAK3236587.1"/>
    </source>
</evidence>
<dbReference type="InterPro" id="IPR056497">
    <property type="entry name" value="HEAT_DAAF5"/>
</dbReference>
<dbReference type="InterPro" id="IPR011989">
    <property type="entry name" value="ARM-like"/>
</dbReference>
<reference evidence="2 3" key="1">
    <citation type="journal article" date="2015" name="Genome Biol. Evol.">
        <title>Comparative Genomics of a Bacterivorous Green Alga Reveals Evolutionary Causalities and Consequences of Phago-Mixotrophic Mode of Nutrition.</title>
        <authorList>
            <person name="Burns J.A."/>
            <person name="Paasch A."/>
            <person name="Narechania A."/>
            <person name="Kim E."/>
        </authorList>
    </citation>
    <scope>NUCLEOTIDE SEQUENCE [LARGE SCALE GENOMIC DNA]</scope>
    <source>
        <strain evidence="2 3">PLY_AMNH</strain>
    </source>
</reference>
<proteinExistence type="predicted"/>
<sequence>PLRVDTLLSFPHELLPLLLLGITDETEKLGKSALELVEAVGRTFEARKATARAAKRAAKAADSGAQAEEDEAVMETDAMDVEMEPTVPLLPPFTGRPGAGCRHLVQQMLKELLKPVLQDVKEWTVALRTAAARQLYTLVLLAEGKMEDFLDTILPALCSAVSDDAVDVATRVVAATHSLGSNIPVRSWMPLMLDAVKGEQVRAQSRASGLVVMAALLRTANAASMPDDLILEMADVLACKELRTSDHPAVRRQLFAATTNLVCGSHACRPRHCAPPWSAVRLGADPCCLEEQ</sequence>
<feature type="non-terminal residue" evidence="2">
    <location>
        <position position="1"/>
    </location>
</feature>
<dbReference type="Proteomes" id="UP001190700">
    <property type="component" value="Unassembled WGS sequence"/>
</dbReference>
<dbReference type="PANTHER" id="PTHR16216">
    <property type="entry name" value="DYNEIN ASSEMBLY FACTOR 5, AXONEMAL"/>
    <property type="match status" value="1"/>
</dbReference>
<feature type="domain" description="Dynein axonemal assembly factor 5 HEAT-repeat" evidence="1">
    <location>
        <begin position="90"/>
        <end position="263"/>
    </location>
</feature>
<dbReference type="PANTHER" id="PTHR16216:SF2">
    <property type="entry name" value="DYNEIN AXONEMAL ASSEMBLY FACTOR 5"/>
    <property type="match status" value="1"/>
</dbReference>
<keyword evidence="3" id="KW-1185">Reference proteome</keyword>